<comment type="subcellular location">
    <subcellularLocation>
        <location evidence="3">Nucleus</location>
    </subcellularLocation>
</comment>
<feature type="compositionally biased region" description="Acidic residues" evidence="4">
    <location>
        <begin position="17"/>
        <end position="32"/>
    </location>
</feature>
<feature type="compositionally biased region" description="Basic residues" evidence="4">
    <location>
        <begin position="95"/>
        <end position="105"/>
    </location>
</feature>
<sequence length="360" mass="40138">MAGDLENDPSAAALDLDNSEAYDSAEDEDFQLEEAGGAAEDSGLSSSEEEEDESGAGNDRPTKRRKLAKTSTKKPDVAAEQMELDSGDEITIQKAKSKKKKRKTKGQADEDDEDVMFDEDEEGGEGGFVKTRSMRTKIQEDRKPLAKIDGATIDVDALWAQMNAPEPEPGLLSATSKPTEGDEEQELPTDQDKENVTAEPQTQEKLASEDLIKIKRTYKFAGEMHTEEKLVPRDSAEAKLYLAETNGEKAAEEVQSDNNVVKFRRPLRKISRFDPNPSGVIKKSWEKQAITLDQDAKGPKLNTVEKSRLDWAQYVDEEGIKDELNVHSKAKEGYLGRMDFLGRVDANREEERRNIRLKGL</sequence>
<evidence type="ECO:0000256" key="1">
    <source>
        <dbReference type="ARBA" id="ARBA00010465"/>
    </source>
</evidence>
<dbReference type="PANTHER" id="PTHR48295:SF1">
    <property type="entry name" value="SWR1-COMPLEX PROTEIN 5"/>
    <property type="match status" value="1"/>
</dbReference>
<evidence type="ECO:0000256" key="3">
    <source>
        <dbReference type="RuleBase" id="RU363091"/>
    </source>
</evidence>
<dbReference type="EMBL" id="CP055902">
    <property type="protein sequence ID" value="QKX61733.1"/>
    <property type="molecule type" value="Genomic_DNA"/>
</dbReference>
<evidence type="ECO:0000313" key="7">
    <source>
        <dbReference type="Proteomes" id="UP000509510"/>
    </source>
</evidence>
<feature type="compositionally biased region" description="Basic residues" evidence="4">
    <location>
        <begin position="62"/>
        <end position="72"/>
    </location>
</feature>
<comment type="similarity">
    <text evidence="1 3">Belongs to the SWC5 family.</text>
</comment>
<keyword evidence="3" id="KW-0805">Transcription regulation</keyword>
<organism evidence="6 7">
    <name type="scientific">Talaromyces rugulosus</name>
    <name type="common">Penicillium rugulosum</name>
    <dbReference type="NCBI Taxonomy" id="121627"/>
    <lineage>
        <taxon>Eukaryota</taxon>
        <taxon>Fungi</taxon>
        <taxon>Dikarya</taxon>
        <taxon>Ascomycota</taxon>
        <taxon>Pezizomycotina</taxon>
        <taxon>Eurotiomycetes</taxon>
        <taxon>Eurotiomycetidae</taxon>
        <taxon>Eurotiales</taxon>
        <taxon>Trichocomaceae</taxon>
        <taxon>Talaromyces</taxon>
        <taxon>Talaromyces sect. Islandici</taxon>
    </lineage>
</organism>
<dbReference type="RefSeq" id="XP_035347907.1">
    <property type="nucleotide sequence ID" value="XM_035492014.1"/>
</dbReference>
<proteinExistence type="inferred from homology"/>
<keyword evidence="3" id="KW-0539">Nucleus</keyword>
<dbReference type="OrthoDB" id="445677at2759"/>
<dbReference type="PANTHER" id="PTHR48295">
    <property type="entry name" value="CRANIOFACIAL DEVELOPMENT PROTEIN 1"/>
    <property type="match status" value="1"/>
</dbReference>
<evidence type="ECO:0000256" key="4">
    <source>
        <dbReference type="SAM" id="MobiDB-lite"/>
    </source>
</evidence>
<feature type="compositionally biased region" description="Low complexity" evidence="4">
    <location>
        <begin position="33"/>
        <end position="46"/>
    </location>
</feature>
<dbReference type="KEGG" id="trg:TRUGW13939_08888"/>
<keyword evidence="3" id="KW-0010">Activator</keyword>
<dbReference type="AlphaFoldDB" id="A0A7H8RB31"/>
<comment type="subunit">
    <text evidence="3">Component of the SWR1 chromatin remodeling complex.</text>
</comment>
<reference evidence="7" key="1">
    <citation type="submission" date="2020-06" db="EMBL/GenBank/DDBJ databases">
        <title>A chromosome-scale genome assembly of Talaromyces rugulosus W13939.</title>
        <authorList>
            <person name="Wang B."/>
            <person name="Guo L."/>
            <person name="Ye K."/>
            <person name="Wang L."/>
        </authorList>
    </citation>
    <scope>NUCLEOTIDE SEQUENCE [LARGE SCALE GENOMIC DNA]</scope>
    <source>
        <strain evidence="7">W13939</strain>
    </source>
</reference>
<dbReference type="GO" id="GO:0006325">
    <property type="term" value="P:chromatin organization"/>
    <property type="evidence" value="ECO:0007669"/>
    <property type="project" value="UniProtKB-KW"/>
</dbReference>
<keyword evidence="3" id="KW-0804">Transcription</keyword>
<evidence type="ECO:0000313" key="6">
    <source>
        <dbReference type="EMBL" id="QKX61733.1"/>
    </source>
</evidence>
<feature type="compositionally biased region" description="Acidic residues" evidence="4">
    <location>
        <begin position="109"/>
        <end position="124"/>
    </location>
</feature>
<name>A0A7H8RB31_TALRU</name>
<accession>A0A7H8RB31</accession>
<feature type="domain" description="BCNT-C" evidence="5">
    <location>
        <begin position="281"/>
        <end position="360"/>
    </location>
</feature>
<gene>
    <name evidence="6" type="ORF">TRUGW13939_08888</name>
</gene>
<dbReference type="InterPro" id="IPR027124">
    <property type="entry name" value="Swc5/CFDP1/2"/>
</dbReference>
<dbReference type="InterPro" id="IPR011421">
    <property type="entry name" value="BCNT-C"/>
</dbReference>
<evidence type="ECO:0000259" key="5">
    <source>
        <dbReference type="PROSITE" id="PS51279"/>
    </source>
</evidence>
<dbReference type="GeneID" id="55996373"/>
<protein>
    <recommendedName>
        <fullName evidence="2 3">SWR1-complex protein 5</fullName>
    </recommendedName>
</protein>
<comment type="function">
    <text evidence="3">Component of the SWR1 complex which mediates the ATP-dependent exchange of histone H2A for the H2A variant HZT1 leading to transcriptional regulation of selected genes by chromatin remodeling. Involved in chromosome stability.</text>
</comment>
<feature type="region of interest" description="Disordered" evidence="4">
    <location>
        <begin position="1"/>
        <end position="130"/>
    </location>
</feature>
<evidence type="ECO:0000256" key="2">
    <source>
        <dbReference type="ARBA" id="ARBA00019138"/>
    </source>
</evidence>
<dbReference type="PROSITE" id="PS51279">
    <property type="entry name" value="BCNT_C"/>
    <property type="match status" value="1"/>
</dbReference>
<dbReference type="Proteomes" id="UP000509510">
    <property type="component" value="Chromosome V"/>
</dbReference>
<feature type="region of interest" description="Disordered" evidence="4">
    <location>
        <begin position="161"/>
        <end position="205"/>
    </location>
</feature>
<dbReference type="GO" id="GO:0005634">
    <property type="term" value="C:nucleus"/>
    <property type="evidence" value="ECO:0007669"/>
    <property type="project" value="UniProtKB-SubCell"/>
</dbReference>
<keyword evidence="7" id="KW-1185">Reference proteome</keyword>
<keyword evidence="3" id="KW-0156">Chromatin regulator</keyword>
<dbReference type="Pfam" id="PF07572">
    <property type="entry name" value="BCNT"/>
    <property type="match status" value="1"/>
</dbReference>